<evidence type="ECO:0000313" key="2">
    <source>
        <dbReference type="Proteomes" id="UP000256328"/>
    </source>
</evidence>
<accession>A0A3D8QZI0</accession>
<reference evidence="1 2" key="1">
    <citation type="journal article" date="2018" name="IMA Fungus">
        <title>IMA Genome-F 9: Draft genome sequence of Annulohypoxylon stygium, Aspergillus mulundensis, Berkeleyomyces basicola (syn. Thielaviopsis basicola), Ceratocystis smalleyi, two Cercospora beticola strains, Coleophoma cylindrospora, Fusarium fracticaudum, Phialophora cf. hyalina, and Morchella septimelata.</title>
        <authorList>
            <person name="Wingfield B.D."/>
            <person name="Bills G.F."/>
            <person name="Dong Y."/>
            <person name="Huang W."/>
            <person name="Nel W.J."/>
            <person name="Swalarsk-Parry B.S."/>
            <person name="Vaghefi N."/>
            <person name="Wilken P.M."/>
            <person name="An Z."/>
            <person name="de Beer Z.W."/>
            <person name="De Vos L."/>
            <person name="Chen L."/>
            <person name="Duong T.A."/>
            <person name="Gao Y."/>
            <person name="Hammerbacher A."/>
            <person name="Kikkert J.R."/>
            <person name="Li Y."/>
            <person name="Li H."/>
            <person name="Li K."/>
            <person name="Li Q."/>
            <person name="Liu X."/>
            <person name="Ma X."/>
            <person name="Naidoo K."/>
            <person name="Pethybridge S.J."/>
            <person name="Sun J."/>
            <person name="Steenkamp E.T."/>
            <person name="van der Nest M.A."/>
            <person name="van Wyk S."/>
            <person name="Wingfield M.J."/>
            <person name="Xiong C."/>
            <person name="Yue Q."/>
            <person name="Zhang X."/>
        </authorList>
    </citation>
    <scope>NUCLEOTIDE SEQUENCE [LARGE SCALE GENOMIC DNA]</scope>
    <source>
        <strain evidence="1 2">BP5796</strain>
    </source>
</reference>
<dbReference type="Gene3D" id="3.40.50.720">
    <property type="entry name" value="NAD(P)-binding Rossmann-like Domain"/>
    <property type="match status" value="1"/>
</dbReference>
<evidence type="ECO:0008006" key="3">
    <source>
        <dbReference type="Google" id="ProtNLM"/>
    </source>
</evidence>
<gene>
    <name evidence="1" type="ORF">BP5796_09820</name>
</gene>
<dbReference type="AlphaFoldDB" id="A0A3D8QZI0"/>
<evidence type="ECO:0000313" key="1">
    <source>
        <dbReference type="EMBL" id="RDW67071.1"/>
    </source>
</evidence>
<organism evidence="1 2">
    <name type="scientific">Coleophoma crateriformis</name>
    <dbReference type="NCBI Taxonomy" id="565419"/>
    <lineage>
        <taxon>Eukaryota</taxon>
        <taxon>Fungi</taxon>
        <taxon>Dikarya</taxon>
        <taxon>Ascomycota</taxon>
        <taxon>Pezizomycotina</taxon>
        <taxon>Leotiomycetes</taxon>
        <taxon>Helotiales</taxon>
        <taxon>Dermateaceae</taxon>
        <taxon>Coleophoma</taxon>
    </lineage>
</organism>
<dbReference type="Proteomes" id="UP000256328">
    <property type="component" value="Unassembled WGS sequence"/>
</dbReference>
<comment type="caution">
    <text evidence="1">The sequence shown here is derived from an EMBL/GenBank/DDBJ whole genome shotgun (WGS) entry which is preliminary data.</text>
</comment>
<name>A0A3D8QZI0_9HELO</name>
<keyword evidence="2" id="KW-1185">Reference proteome</keyword>
<dbReference type="EMBL" id="PDLN01000014">
    <property type="protein sequence ID" value="RDW67071.1"/>
    <property type="molecule type" value="Genomic_DNA"/>
</dbReference>
<dbReference type="SUPFAM" id="SSF51735">
    <property type="entry name" value="NAD(P)-binding Rossmann-fold domains"/>
    <property type="match status" value="1"/>
</dbReference>
<protein>
    <recommendedName>
        <fullName evidence="3">Alcohol dehydrogenase-like C-terminal domain-containing protein</fullName>
    </recommendedName>
</protein>
<dbReference type="InterPro" id="IPR036291">
    <property type="entry name" value="NAD(P)-bd_dom_sf"/>
</dbReference>
<sequence>MSVGKGTTVVAQATVFATSMGSNVIATSPPDAKLRISKKLGASESIKYKATPGGDEIIRLTDEEEFDLVTVFGGFVVEANSLHDWILDFSETVRNHEPARGSREDTEAVAVVEEELTRDYRTVIEKYGEIGGGA</sequence>
<proteinExistence type="predicted"/>